<keyword evidence="2" id="KW-0813">Transport</keyword>
<feature type="region of interest" description="Disordered" evidence="8">
    <location>
        <begin position="1"/>
        <end position="75"/>
    </location>
</feature>
<proteinExistence type="predicted"/>
<dbReference type="AlphaFoldDB" id="A0A6J0J6H8"/>
<evidence type="ECO:0000256" key="4">
    <source>
        <dbReference type="ARBA" id="ARBA00022989"/>
    </source>
</evidence>
<evidence type="ECO:0000256" key="6">
    <source>
        <dbReference type="ARBA" id="ARBA00023136"/>
    </source>
</evidence>
<protein>
    <submittedName>
        <fullName evidence="11">Potassium voltage-gated channel protein Shab-like</fullName>
    </submittedName>
</protein>
<evidence type="ECO:0000256" key="5">
    <source>
        <dbReference type="ARBA" id="ARBA00023065"/>
    </source>
</evidence>
<dbReference type="Pfam" id="PF02214">
    <property type="entry name" value="BTB_2"/>
    <property type="match status" value="1"/>
</dbReference>
<dbReference type="GO" id="GO:0032809">
    <property type="term" value="C:neuronal cell body membrane"/>
    <property type="evidence" value="ECO:0007669"/>
    <property type="project" value="TreeGrafter"/>
</dbReference>
<keyword evidence="10" id="KW-1185">Reference proteome</keyword>
<dbReference type="Proteomes" id="UP000504624">
    <property type="component" value="Unplaced"/>
</dbReference>
<keyword evidence="3" id="KW-0812">Transmembrane</keyword>
<dbReference type="InterPro" id="IPR011333">
    <property type="entry name" value="SKP1/BTB/POZ_sf"/>
</dbReference>
<dbReference type="GO" id="GO:0042734">
    <property type="term" value="C:presynaptic membrane"/>
    <property type="evidence" value="ECO:0007669"/>
    <property type="project" value="TreeGrafter"/>
</dbReference>
<dbReference type="OrthoDB" id="10025005at2759"/>
<gene>
    <name evidence="11" type="primary">LOC108509067</name>
</gene>
<dbReference type="PANTHER" id="PTHR11537">
    <property type="entry name" value="VOLTAGE-GATED POTASSIUM CHANNEL"/>
    <property type="match status" value="1"/>
</dbReference>
<evidence type="ECO:0000313" key="11">
    <source>
        <dbReference type="RefSeq" id="XP_017693794.1"/>
    </source>
</evidence>
<dbReference type="GO" id="GO:0001508">
    <property type="term" value="P:action potential"/>
    <property type="evidence" value="ECO:0007669"/>
    <property type="project" value="TreeGrafter"/>
</dbReference>
<feature type="compositionally biased region" description="Pro residues" evidence="8">
    <location>
        <begin position="22"/>
        <end position="38"/>
    </location>
</feature>
<evidence type="ECO:0000259" key="9">
    <source>
        <dbReference type="Pfam" id="PF02214"/>
    </source>
</evidence>
<keyword evidence="7" id="KW-0407">Ion channel</keyword>
<comment type="subcellular location">
    <subcellularLocation>
        <location evidence="1">Membrane</location>
        <topology evidence="1">Multi-pass membrane protein</topology>
    </subcellularLocation>
</comment>
<feature type="compositionally biased region" description="Basic and acidic residues" evidence="8">
    <location>
        <begin position="1"/>
        <end position="21"/>
    </location>
</feature>
<dbReference type="PANTHER" id="PTHR11537:SF235">
    <property type="entry name" value="POTASSIUM VOLTAGE-GATED CHANNEL SUBFAMILY C MEMBER 1-LIKE"/>
    <property type="match status" value="1"/>
</dbReference>
<organism evidence="10 11">
    <name type="scientific">Lepidothrix coronata</name>
    <name type="common">blue-crowned manakin</name>
    <dbReference type="NCBI Taxonomy" id="321398"/>
    <lineage>
        <taxon>Eukaryota</taxon>
        <taxon>Metazoa</taxon>
        <taxon>Chordata</taxon>
        <taxon>Craniata</taxon>
        <taxon>Vertebrata</taxon>
        <taxon>Euteleostomi</taxon>
        <taxon>Archelosauria</taxon>
        <taxon>Archosauria</taxon>
        <taxon>Dinosauria</taxon>
        <taxon>Saurischia</taxon>
        <taxon>Theropoda</taxon>
        <taxon>Coelurosauria</taxon>
        <taxon>Aves</taxon>
        <taxon>Neognathae</taxon>
        <taxon>Neoaves</taxon>
        <taxon>Telluraves</taxon>
        <taxon>Australaves</taxon>
        <taxon>Passeriformes</taxon>
        <taxon>Pipridae</taxon>
        <taxon>Lepidothrix</taxon>
    </lineage>
</organism>
<reference evidence="11" key="1">
    <citation type="submission" date="2025-08" db="UniProtKB">
        <authorList>
            <consortium name="RefSeq"/>
        </authorList>
    </citation>
    <scope>IDENTIFICATION</scope>
</reference>
<dbReference type="InterPro" id="IPR003974">
    <property type="entry name" value="K_chnl_volt-dep_Kv3"/>
</dbReference>
<dbReference type="GO" id="GO:0045211">
    <property type="term" value="C:postsynaptic membrane"/>
    <property type="evidence" value="ECO:0007669"/>
    <property type="project" value="TreeGrafter"/>
</dbReference>
<dbReference type="InterPro" id="IPR003131">
    <property type="entry name" value="T1-type_BTB"/>
</dbReference>
<dbReference type="GeneID" id="108509067"/>
<sequence length="296" mass="32425">MRPDLRPDVRPDLRPDPRPDEPLPAPAPLPPPAPPAPCAAPASRSRGCPRFPSAVGARPWTRRGPRGAEQAHWPLVQLRGTEGRRRVSEIRASGAVRGSAAGCRPWGAVEQGPCGGRRSQRRAVQGFTPCLQDPSALGAAGHGEEAAPLPRSQLLPLPRPCQPALGGSALAEHLTALRLQHFTRFCSNPVSSPFFCLQSCCKSTKMEDSKEKIILIIGGVSILRTFPGTKLCSLTEPHAPRIYDYDPTAKEFFFDRSAEIFSSVLNCYRTKHFHCPIDTCRSVLEEELVFWEINET</sequence>
<evidence type="ECO:0000256" key="1">
    <source>
        <dbReference type="ARBA" id="ARBA00004141"/>
    </source>
</evidence>
<evidence type="ECO:0000313" key="10">
    <source>
        <dbReference type="Proteomes" id="UP000504624"/>
    </source>
</evidence>
<keyword evidence="6" id="KW-0472">Membrane</keyword>
<dbReference type="SUPFAM" id="SSF54695">
    <property type="entry name" value="POZ domain"/>
    <property type="match status" value="1"/>
</dbReference>
<dbReference type="Gene3D" id="3.30.710.10">
    <property type="entry name" value="Potassium Channel Kv1.1, Chain A"/>
    <property type="match status" value="1"/>
</dbReference>
<dbReference type="GO" id="GO:0032590">
    <property type="term" value="C:dendrite membrane"/>
    <property type="evidence" value="ECO:0007669"/>
    <property type="project" value="TreeGrafter"/>
</dbReference>
<dbReference type="RefSeq" id="XP_017693794.1">
    <property type="nucleotide sequence ID" value="XM_017838305.1"/>
</dbReference>
<evidence type="ECO:0000256" key="8">
    <source>
        <dbReference type="SAM" id="MobiDB-lite"/>
    </source>
</evidence>
<evidence type="ECO:0000256" key="3">
    <source>
        <dbReference type="ARBA" id="ARBA00022692"/>
    </source>
</evidence>
<name>A0A6J0J6H8_9PASS</name>
<feature type="domain" description="Potassium channel tetramerisation-type BTB" evidence="9">
    <location>
        <begin position="221"/>
        <end position="295"/>
    </location>
</feature>
<dbReference type="InterPro" id="IPR028325">
    <property type="entry name" value="VG_K_chnl"/>
</dbReference>
<keyword evidence="4" id="KW-1133">Transmembrane helix</keyword>
<dbReference type="GO" id="GO:0008076">
    <property type="term" value="C:voltage-gated potassium channel complex"/>
    <property type="evidence" value="ECO:0007669"/>
    <property type="project" value="InterPro"/>
</dbReference>
<dbReference type="GO" id="GO:0051260">
    <property type="term" value="P:protein homooligomerization"/>
    <property type="evidence" value="ECO:0007669"/>
    <property type="project" value="InterPro"/>
</dbReference>
<dbReference type="GO" id="GO:0005251">
    <property type="term" value="F:delayed rectifier potassium channel activity"/>
    <property type="evidence" value="ECO:0007669"/>
    <property type="project" value="TreeGrafter"/>
</dbReference>
<dbReference type="GO" id="GO:0043679">
    <property type="term" value="C:axon terminus"/>
    <property type="evidence" value="ECO:0007669"/>
    <property type="project" value="TreeGrafter"/>
</dbReference>
<keyword evidence="5" id="KW-0406">Ion transport</keyword>
<dbReference type="PRINTS" id="PR01498">
    <property type="entry name" value="SHAWCHANNEL"/>
</dbReference>
<evidence type="ECO:0000256" key="7">
    <source>
        <dbReference type="ARBA" id="ARBA00023303"/>
    </source>
</evidence>
<evidence type="ECO:0000256" key="2">
    <source>
        <dbReference type="ARBA" id="ARBA00022448"/>
    </source>
</evidence>
<accession>A0A6J0J6H8</accession>